<dbReference type="Proteomes" id="UP000274922">
    <property type="component" value="Unassembled WGS sequence"/>
</dbReference>
<protein>
    <submittedName>
        <fullName evidence="1">Uncharacterized protein</fullName>
    </submittedName>
</protein>
<organism evidence="1 2">
    <name type="scientific">Caulochytrium protostelioides</name>
    <dbReference type="NCBI Taxonomy" id="1555241"/>
    <lineage>
        <taxon>Eukaryota</taxon>
        <taxon>Fungi</taxon>
        <taxon>Fungi incertae sedis</taxon>
        <taxon>Chytridiomycota</taxon>
        <taxon>Chytridiomycota incertae sedis</taxon>
        <taxon>Chytridiomycetes</taxon>
        <taxon>Caulochytriales</taxon>
        <taxon>Caulochytriaceae</taxon>
        <taxon>Caulochytrium</taxon>
    </lineage>
</organism>
<sequence>MAAWTPCLQAILDALRAAPPRAFTGEGDEGTGVSEPYTNAIQAVFMILVDMGRHQILVSDDALRLCATMASTMMAAHRTNAVFVAMLRGVLLDLLRVQMKSDLYTQYNSVRFFETMVLAMIHQCTVPAHDWWAWLLQTSSHSPVSPLVWEAALAHGDQLHAPENDAAPPIVSLTRIPTAADAVLTISTRYCEELVEPLRHLESTNARKPQFADLEPSLHDRNVALMNVYRAQTEDAVIACYGHFLVTAATDSGCTAPTFTAVWNRYVASTLPLDGGLVARLIRVATERHDLPALLFWSQSADAFADPALGRLVHATLVEWGLVNYTIKADQDQRQDRHLLEAAAKQMICLGLDPSPVARWLFDMTAWQRPVATEDLTSAPAEALMSSQAMAAFWETCHVLLSLDDSPTTAAWTRMMLHRAPRHIALWVHYLNDVASHSFRYDAARTRHLQAVLHRQAGATLSVLHAEPLFLSPLGVQTTVIECIDHLEHSLGRTVRTTAAATGTAPAVSATPKPKGAKRKRLHSAGSHAGALVYRLQSPPGVASYEASSPSSSVALPSSWQDCSEAEAAVWSALSQAASLRVMLNVTVHWLNHVGPQLGLTTSSSIGTSAGAMGEKRSRSLRLLDAVARRLAVLLDRQTKSRTPTWTLDKEMLHHLERADAIWSLHPRHALAMLVQHVASSHPLTALLALMALSEAWGSMWPQYHDALLYRSDTFATTIGILMRQGHLRVAIGVLRLWLPPMPGLMSGPQTSSPLSGILAAPTSPDVRAWQSALDHITLSPAGWLCLLEVVSRSARSQAHTDALLGHQHLSRRALHIDEGDTTGHLLAVHPAWLADSLLRRPSVPIDEGHATDSNGWDRTAAPEAIRHAPWQLVLIRHLVATYPTAVLRHGGAFHHVQRQRPDLLQQLDLRGQRGAVGMWHDHGAVSGWLVTVMDVFFLMQAQAPPQPSASSSPPPPTQLRYHLQALWDDAETWSTTGGAPSPPLMQPIRQTHTISDNAFRAWLMLLYRLLSESEPVASPMRMYEPGFTRDQQASSMHTLRTTFVHALERHGYAWTESLDLVSLPLVRHPKRQSYQLATRPV</sequence>
<reference evidence="2" key="1">
    <citation type="journal article" date="2018" name="Nat. Microbiol.">
        <title>Leveraging single-cell genomics to expand the fungal tree of life.</title>
        <authorList>
            <person name="Ahrendt S.R."/>
            <person name="Quandt C.A."/>
            <person name="Ciobanu D."/>
            <person name="Clum A."/>
            <person name="Salamov A."/>
            <person name="Andreopoulos B."/>
            <person name="Cheng J.F."/>
            <person name="Woyke T."/>
            <person name="Pelin A."/>
            <person name="Henrissat B."/>
            <person name="Reynolds N.K."/>
            <person name="Benny G.L."/>
            <person name="Smith M.E."/>
            <person name="James T.Y."/>
            <person name="Grigoriev I.V."/>
        </authorList>
    </citation>
    <scope>NUCLEOTIDE SEQUENCE [LARGE SCALE GENOMIC DNA]</scope>
    <source>
        <strain evidence="2">ATCC 52028</strain>
    </source>
</reference>
<dbReference type="EMBL" id="ML014139">
    <property type="protein sequence ID" value="RKP02625.1"/>
    <property type="molecule type" value="Genomic_DNA"/>
</dbReference>
<gene>
    <name evidence="1" type="ORF">CXG81DRAFT_17763</name>
</gene>
<keyword evidence="2" id="KW-1185">Reference proteome</keyword>
<accession>A0A4P9XB86</accession>
<dbReference type="AlphaFoldDB" id="A0A4P9XB86"/>
<name>A0A4P9XB86_9FUNG</name>
<proteinExistence type="predicted"/>
<evidence type="ECO:0000313" key="2">
    <source>
        <dbReference type="Proteomes" id="UP000274922"/>
    </source>
</evidence>
<evidence type="ECO:0000313" key="1">
    <source>
        <dbReference type="EMBL" id="RKP02625.1"/>
    </source>
</evidence>